<name>A0A8H9N3C9_VIBVL</name>
<dbReference type="EMBL" id="DACRBY010000030">
    <property type="protein sequence ID" value="HAS8542041.1"/>
    <property type="molecule type" value="Genomic_DNA"/>
</dbReference>
<protein>
    <submittedName>
        <fullName evidence="1">Uncharacterized protein</fullName>
    </submittedName>
</protein>
<reference evidence="1" key="1">
    <citation type="journal article" date="2018" name="Genome Biol.">
        <title>SKESA: strategic k-mer extension for scrupulous assemblies.</title>
        <authorList>
            <person name="Souvorov A."/>
            <person name="Agarwala R."/>
            <person name="Lipman D.J."/>
        </authorList>
    </citation>
    <scope>NUCLEOTIDE SEQUENCE</scope>
    <source>
        <strain evidence="1">BCW_3452</strain>
    </source>
</reference>
<dbReference type="Proteomes" id="UP000863257">
    <property type="component" value="Unassembled WGS sequence"/>
</dbReference>
<accession>A0A8H9N3C9</accession>
<sequence>MKGRSQWITFRFQVKKPFDSHKVKDFTFTQTAEKPTKRKENKKNREMKVKERGLVKIAAGFHIATCVRSHFVKLREK</sequence>
<comment type="caution">
    <text evidence="1">The sequence shown here is derived from an EMBL/GenBank/DDBJ whole genome shotgun (WGS) entry which is preliminary data.</text>
</comment>
<gene>
    <name evidence="1" type="ORF">I7730_19820</name>
</gene>
<reference evidence="1" key="2">
    <citation type="submission" date="2019-01" db="EMBL/GenBank/DDBJ databases">
        <authorList>
            <consortium name="NCBI Pathogen Detection Project"/>
        </authorList>
    </citation>
    <scope>NUCLEOTIDE SEQUENCE</scope>
    <source>
        <strain evidence="1">BCW_3452</strain>
    </source>
</reference>
<proteinExistence type="predicted"/>
<organism evidence="1">
    <name type="scientific">Vibrio vulnificus</name>
    <dbReference type="NCBI Taxonomy" id="672"/>
    <lineage>
        <taxon>Bacteria</taxon>
        <taxon>Pseudomonadati</taxon>
        <taxon>Pseudomonadota</taxon>
        <taxon>Gammaproteobacteria</taxon>
        <taxon>Vibrionales</taxon>
        <taxon>Vibrionaceae</taxon>
        <taxon>Vibrio</taxon>
    </lineage>
</organism>
<dbReference type="AlphaFoldDB" id="A0A8H9N3C9"/>
<evidence type="ECO:0000313" key="1">
    <source>
        <dbReference type="EMBL" id="HAS8542041.1"/>
    </source>
</evidence>